<dbReference type="InterPro" id="IPR036638">
    <property type="entry name" value="HLH_DNA-bd_sf"/>
</dbReference>
<dbReference type="InterPro" id="IPR037208">
    <property type="entry name" value="Spo0E-like_sf"/>
</dbReference>
<proteinExistence type="predicted"/>
<dbReference type="Proteomes" id="UP001597318">
    <property type="component" value="Unassembled WGS sequence"/>
</dbReference>
<reference evidence="2" key="1">
    <citation type="journal article" date="2019" name="Int. J. Syst. Evol. Microbiol.">
        <title>The Global Catalogue of Microorganisms (GCM) 10K type strain sequencing project: providing services to taxonomists for standard genome sequencing and annotation.</title>
        <authorList>
            <consortium name="The Broad Institute Genomics Platform"/>
            <consortium name="The Broad Institute Genome Sequencing Center for Infectious Disease"/>
            <person name="Wu L."/>
            <person name="Ma J."/>
        </authorList>
    </citation>
    <scope>NUCLEOTIDE SEQUENCE [LARGE SCALE GENOMIC DNA]</scope>
    <source>
        <strain evidence="2">CGMCC 1.15474</strain>
    </source>
</reference>
<dbReference type="Pfam" id="PF09388">
    <property type="entry name" value="SpoOE-like"/>
    <property type="match status" value="1"/>
</dbReference>
<protein>
    <submittedName>
        <fullName evidence="1">Spo0E family sporulation regulatory protein-aspartic acid phosphatase</fullName>
    </submittedName>
</protein>
<comment type="caution">
    <text evidence="1">The sequence shown here is derived from an EMBL/GenBank/DDBJ whole genome shotgun (WGS) entry which is preliminary data.</text>
</comment>
<accession>A0ABW5C282</accession>
<sequence>MKTQTMTREDLLEDIEIARQELIEAVHSFGMNHEIVLISSEKLDRLISLFQRSF</sequence>
<evidence type="ECO:0000313" key="2">
    <source>
        <dbReference type="Proteomes" id="UP001597318"/>
    </source>
</evidence>
<dbReference type="SUPFAM" id="SSF140500">
    <property type="entry name" value="BAS1536-like"/>
    <property type="match status" value="1"/>
</dbReference>
<keyword evidence="2" id="KW-1185">Reference proteome</keyword>
<dbReference type="RefSeq" id="WP_247346574.1">
    <property type="nucleotide sequence ID" value="NZ_CP095550.1"/>
</dbReference>
<organism evidence="1 2">
    <name type="scientific">Metabacillus endolithicus</name>
    <dbReference type="NCBI Taxonomy" id="1535204"/>
    <lineage>
        <taxon>Bacteria</taxon>
        <taxon>Bacillati</taxon>
        <taxon>Bacillota</taxon>
        <taxon>Bacilli</taxon>
        <taxon>Bacillales</taxon>
        <taxon>Bacillaceae</taxon>
        <taxon>Metabacillus</taxon>
    </lineage>
</organism>
<dbReference type="Gene3D" id="4.10.280.10">
    <property type="entry name" value="Helix-loop-helix DNA-binding domain"/>
    <property type="match status" value="1"/>
</dbReference>
<evidence type="ECO:0000313" key="1">
    <source>
        <dbReference type="EMBL" id="MFD2215025.1"/>
    </source>
</evidence>
<dbReference type="EMBL" id="JBHUIK010000003">
    <property type="protein sequence ID" value="MFD2215025.1"/>
    <property type="molecule type" value="Genomic_DNA"/>
</dbReference>
<gene>
    <name evidence="1" type="ORF">ACFSKK_15145</name>
</gene>
<dbReference type="InterPro" id="IPR018540">
    <property type="entry name" value="Spo0E-like"/>
</dbReference>
<name>A0ABW5C282_9BACI</name>